<protein>
    <submittedName>
        <fullName evidence="1">Uncharacterized protein</fullName>
    </submittedName>
</protein>
<name>A0A5J4WS75_9EUKA</name>
<gene>
    <name evidence="1" type="ORF">EZS28_006823</name>
</gene>
<evidence type="ECO:0000313" key="1">
    <source>
        <dbReference type="EMBL" id="KAA6397653.1"/>
    </source>
</evidence>
<comment type="caution">
    <text evidence="1">The sequence shown here is derived from an EMBL/GenBank/DDBJ whole genome shotgun (WGS) entry which is preliminary data.</text>
</comment>
<evidence type="ECO:0000313" key="2">
    <source>
        <dbReference type="Proteomes" id="UP000324800"/>
    </source>
</evidence>
<sequence>MDPLILFAGNSMVKKITTEKYDVDIFACVDYNESKRCIVLPDSRIKDFEYDTVNKKQQPKQPNQVFKYVKLGNTKIKIDKKKDLSLISQVFEVLGFDIELIKYHEQPEQDEKVSQDVNMTKQQADILLNGLNNLIIHNYAAKSEKETTLFKLFSSVNGMKAIADVDDEWIDEIYNKISLIRGLTYKARSNFDRSSIIL</sequence>
<organism evidence="1 2">
    <name type="scientific">Streblomastix strix</name>
    <dbReference type="NCBI Taxonomy" id="222440"/>
    <lineage>
        <taxon>Eukaryota</taxon>
        <taxon>Metamonada</taxon>
        <taxon>Preaxostyla</taxon>
        <taxon>Oxymonadida</taxon>
        <taxon>Streblomastigidae</taxon>
        <taxon>Streblomastix</taxon>
    </lineage>
</organism>
<accession>A0A5J4WS75</accession>
<dbReference type="EMBL" id="SNRW01001131">
    <property type="protein sequence ID" value="KAA6397653.1"/>
    <property type="molecule type" value="Genomic_DNA"/>
</dbReference>
<dbReference type="Proteomes" id="UP000324800">
    <property type="component" value="Unassembled WGS sequence"/>
</dbReference>
<proteinExistence type="predicted"/>
<reference evidence="1 2" key="1">
    <citation type="submission" date="2019-03" db="EMBL/GenBank/DDBJ databases">
        <title>Single cell metagenomics reveals metabolic interactions within the superorganism composed of flagellate Streblomastix strix and complex community of Bacteroidetes bacteria on its surface.</title>
        <authorList>
            <person name="Treitli S.C."/>
            <person name="Kolisko M."/>
            <person name="Husnik F."/>
            <person name="Keeling P."/>
            <person name="Hampl V."/>
        </authorList>
    </citation>
    <scope>NUCLEOTIDE SEQUENCE [LARGE SCALE GENOMIC DNA]</scope>
    <source>
        <strain evidence="1">ST1C</strain>
    </source>
</reference>
<dbReference type="AlphaFoldDB" id="A0A5J4WS75"/>